<accession>A0A412YCI1</accession>
<dbReference type="GO" id="GO:0009102">
    <property type="term" value="P:biotin biosynthetic process"/>
    <property type="evidence" value="ECO:0007669"/>
    <property type="project" value="UniProtKB-KW"/>
</dbReference>
<dbReference type="Gene3D" id="3.40.640.10">
    <property type="entry name" value="Type I PLP-dependent aspartate aminotransferase-like (Major domain)"/>
    <property type="match status" value="1"/>
</dbReference>
<gene>
    <name evidence="15" type="ORF">DWW08_09280</name>
</gene>
<evidence type="ECO:0000256" key="9">
    <source>
        <dbReference type="ARBA" id="ARBA00022898"/>
    </source>
</evidence>
<evidence type="ECO:0000256" key="7">
    <source>
        <dbReference type="ARBA" id="ARBA00022679"/>
    </source>
</evidence>
<dbReference type="InterPro" id="IPR015424">
    <property type="entry name" value="PyrdxlP-dep_Trfase"/>
</dbReference>
<evidence type="ECO:0000256" key="11">
    <source>
        <dbReference type="ARBA" id="ARBA00033381"/>
    </source>
</evidence>
<comment type="caution">
    <text evidence="15">The sequence shown here is derived from an EMBL/GenBank/DDBJ whole genome shotgun (WGS) entry which is preliminary data.</text>
</comment>
<dbReference type="PROSITE" id="PS00599">
    <property type="entry name" value="AA_TRANSFER_CLASS_2"/>
    <property type="match status" value="1"/>
</dbReference>
<comment type="catalytic activity">
    <reaction evidence="12">
        <text>6-carboxyhexanoyl-[ACP] + L-alanine + H(+) = (8S)-8-amino-7-oxononanoate + holo-[ACP] + CO2</text>
        <dbReference type="Rhea" id="RHEA:42288"/>
        <dbReference type="Rhea" id="RHEA-COMP:9685"/>
        <dbReference type="Rhea" id="RHEA-COMP:9955"/>
        <dbReference type="ChEBI" id="CHEBI:15378"/>
        <dbReference type="ChEBI" id="CHEBI:16526"/>
        <dbReference type="ChEBI" id="CHEBI:57972"/>
        <dbReference type="ChEBI" id="CHEBI:64479"/>
        <dbReference type="ChEBI" id="CHEBI:78846"/>
        <dbReference type="ChEBI" id="CHEBI:149468"/>
        <dbReference type="EC" id="2.3.1.47"/>
    </reaction>
</comment>
<dbReference type="InterPro" id="IPR001917">
    <property type="entry name" value="Aminotrans_II_pyridoxalP_BS"/>
</dbReference>
<dbReference type="Proteomes" id="UP000286270">
    <property type="component" value="Unassembled WGS sequence"/>
</dbReference>
<keyword evidence="7" id="KW-0808">Transferase</keyword>
<sequence>MNYNQETEGYESVRFFEELKLLKEQNNFRILPTLIHQGKEVIINGQRMLNLSSNDYLGLANDTVLLNAFWQTVKPEEVKFSSSSSRLLTGNFAAYGELEDLLSSLFGTEAALVFNCGYHANTGILPAICNTKTLILADKLVHASLIDGIRLSEAKYIRYRHNEYSQLEKLVETHHKQYEQVIIVTESIFSMDGDEADLPRLIKLKQKYPNILLYVDEAHAVGVRGAGGLGCAEAYGCIADIDFLVGTFGKALASAGAYVVCRQVIRDYLINKMRPFIFTTGLPPVTLQWTSFVLRHLAEYQEKREHLAAISKRLRVALREKGYSSTSVSQIVPMVAGESVTAIQIAKELQRKGFYALPVRPPTVPEGTSRIRFSLTADVTDEEVEKLISTVNDNR</sequence>
<dbReference type="Gene3D" id="3.90.1150.10">
    <property type="entry name" value="Aspartate Aminotransferase, domain 1"/>
    <property type="match status" value="1"/>
</dbReference>
<keyword evidence="9 13" id="KW-0663">Pyridoxal phosphate</keyword>
<evidence type="ECO:0000256" key="6">
    <source>
        <dbReference type="ARBA" id="ARBA00013187"/>
    </source>
</evidence>
<proteinExistence type="inferred from homology"/>
<dbReference type="GO" id="GO:0008710">
    <property type="term" value="F:8-amino-7-oxononanoate synthase activity"/>
    <property type="evidence" value="ECO:0007669"/>
    <property type="project" value="UniProtKB-EC"/>
</dbReference>
<keyword evidence="8" id="KW-0093">Biotin biosynthesis</keyword>
<dbReference type="EMBL" id="QRZH01000006">
    <property type="protein sequence ID" value="RGV55056.1"/>
    <property type="molecule type" value="Genomic_DNA"/>
</dbReference>
<name>A0A412YCI1_BACFG</name>
<dbReference type="AlphaFoldDB" id="A0A412YCI1"/>
<evidence type="ECO:0000256" key="8">
    <source>
        <dbReference type="ARBA" id="ARBA00022756"/>
    </source>
</evidence>
<dbReference type="InterPro" id="IPR004839">
    <property type="entry name" value="Aminotransferase_I/II_large"/>
</dbReference>
<organism evidence="15 16">
    <name type="scientific">Bacteroides fragilis</name>
    <dbReference type="NCBI Taxonomy" id="817"/>
    <lineage>
        <taxon>Bacteria</taxon>
        <taxon>Pseudomonadati</taxon>
        <taxon>Bacteroidota</taxon>
        <taxon>Bacteroidia</taxon>
        <taxon>Bacteroidales</taxon>
        <taxon>Bacteroidaceae</taxon>
        <taxon>Bacteroides</taxon>
    </lineage>
</organism>
<evidence type="ECO:0000313" key="16">
    <source>
        <dbReference type="Proteomes" id="UP000286270"/>
    </source>
</evidence>
<dbReference type="PANTHER" id="PTHR13693">
    <property type="entry name" value="CLASS II AMINOTRANSFERASE/8-AMINO-7-OXONONANOATE SYNTHASE"/>
    <property type="match status" value="1"/>
</dbReference>
<evidence type="ECO:0000256" key="12">
    <source>
        <dbReference type="ARBA" id="ARBA00047715"/>
    </source>
</evidence>
<evidence type="ECO:0000259" key="14">
    <source>
        <dbReference type="Pfam" id="PF00155"/>
    </source>
</evidence>
<dbReference type="EC" id="2.3.1.47" evidence="6"/>
<evidence type="ECO:0000256" key="13">
    <source>
        <dbReference type="RuleBase" id="RU003693"/>
    </source>
</evidence>
<dbReference type="Pfam" id="PF00155">
    <property type="entry name" value="Aminotran_1_2"/>
    <property type="match status" value="1"/>
</dbReference>
<dbReference type="GO" id="GO:0030170">
    <property type="term" value="F:pyridoxal phosphate binding"/>
    <property type="evidence" value="ECO:0007669"/>
    <property type="project" value="InterPro"/>
</dbReference>
<comment type="cofactor">
    <cofactor evidence="1 13">
        <name>pyridoxal 5'-phosphate</name>
        <dbReference type="ChEBI" id="CHEBI:597326"/>
    </cofactor>
</comment>
<protein>
    <recommendedName>
        <fullName evidence="6">8-amino-7-oxononanoate synthase</fullName>
        <ecNumber evidence="6">2.3.1.47</ecNumber>
    </recommendedName>
    <alternativeName>
        <fullName evidence="10">7-keto-8-amino-pelargonic acid synthase</fullName>
    </alternativeName>
    <alternativeName>
        <fullName evidence="11">8-amino-7-ketopelargonate synthase</fullName>
    </alternativeName>
</protein>
<comment type="pathway">
    <text evidence="3">Lipid metabolism.</text>
</comment>
<feature type="domain" description="Aminotransferase class I/classII large" evidence="14">
    <location>
        <begin position="48"/>
        <end position="389"/>
    </location>
</feature>
<evidence type="ECO:0000256" key="3">
    <source>
        <dbReference type="ARBA" id="ARBA00005189"/>
    </source>
</evidence>
<comment type="similarity">
    <text evidence="4">Belongs to the class-II pyridoxal-phosphate-dependent aminotransferase family. BioF subfamily.</text>
</comment>
<dbReference type="CDD" id="cd06454">
    <property type="entry name" value="KBL_like"/>
    <property type="match status" value="1"/>
</dbReference>
<evidence type="ECO:0000256" key="4">
    <source>
        <dbReference type="ARBA" id="ARBA00010008"/>
    </source>
</evidence>
<comment type="subunit">
    <text evidence="5">Homodimer.</text>
</comment>
<dbReference type="RefSeq" id="WP_122142406.1">
    <property type="nucleotide sequence ID" value="NZ_CP133097.1"/>
</dbReference>
<dbReference type="InterPro" id="IPR050087">
    <property type="entry name" value="AON_synthase_class-II"/>
</dbReference>
<evidence type="ECO:0000256" key="1">
    <source>
        <dbReference type="ARBA" id="ARBA00001933"/>
    </source>
</evidence>
<evidence type="ECO:0000313" key="15">
    <source>
        <dbReference type="EMBL" id="RGV55056.1"/>
    </source>
</evidence>
<evidence type="ECO:0000256" key="5">
    <source>
        <dbReference type="ARBA" id="ARBA00011738"/>
    </source>
</evidence>
<evidence type="ECO:0000256" key="10">
    <source>
        <dbReference type="ARBA" id="ARBA00032610"/>
    </source>
</evidence>
<dbReference type="SUPFAM" id="SSF53383">
    <property type="entry name" value="PLP-dependent transferases"/>
    <property type="match status" value="1"/>
</dbReference>
<dbReference type="InterPro" id="IPR015421">
    <property type="entry name" value="PyrdxlP-dep_Trfase_major"/>
</dbReference>
<evidence type="ECO:0000256" key="2">
    <source>
        <dbReference type="ARBA" id="ARBA00004746"/>
    </source>
</evidence>
<comment type="pathway">
    <text evidence="2">Cofactor biosynthesis; biotin biosynthesis.</text>
</comment>
<reference evidence="15 16" key="1">
    <citation type="submission" date="2018-08" db="EMBL/GenBank/DDBJ databases">
        <title>A genome reference for cultivated species of the human gut microbiota.</title>
        <authorList>
            <person name="Zou Y."/>
            <person name="Xue W."/>
            <person name="Luo G."/>
        </authorList>
    </citation>
    <scope>NUCLEOTIDE SEQUENCE [LARGE SCALE GENOMIC DNA]</scope>
    <source>
        <strain evidence="15 16">AF14-26</strain>
    </source>
</reference>
<dbReference type="PANTHER" id="PTHR13693:SF100">
    <property type="entry name" value="8-AMINO-7-OXONONANOATE SYNTHASE"/>
    <property type="match status" value="1"/>
</dbReference>
<dbReference type="InterPro" id="IPR015422">
    <property type="entry name" value="PyrdxlP-dep_Trfase_small"/>
</dbReference>